<feature type="domain" description="Peptidase C14 caspase" evidence="3">
    <location>
        <begin position="17"/>
        <end position="268"/>
    </location>
</feature>
<evidence type="ECO:0000259" key="3">
    <source>
        <dbReference type="Pfam" id="PF00656"/>
    </source>
</evidence>
<name>A0ABP8C7W4_9ACTN</name>
<dbReference type="Gene3D" id="3.40.50.1460">
    <property type="match status" value="1"/>
</dbReference>
<evidence type="ECO:0000313" key="4">
    <source>
        <dbReference type="EMBL" id="GAA4235252.1"/>
    </source>
</evidence>
<keyword evidence="5" id="KW-1185">Reference proteome</keyword>
<proteinExistence type="predicted"/>
<dbReference type="InterPro" id="IPR018247">
    <property type="entry name" value="EF_Hand_1_Ca_BS"/>
</dbReference>
<feature type="transmembrane region" description="Helical" evidence="2">
    <location>
        <begin position="463"/>
        <end position="483"/>
    </location>
</feature>
<feature type="transmembrane region" description="Helical" evidence="2">
    <location>
        <begin position="503"/>
        <end position="521"/>
    </location>
</feature>
<accession>A0ABP8C7W4</accession>
<dbReference type="RefSeq" id="WP_344899186.1">
    <property type="nucleotide sequence ID" value="NZ_BAABAS010000012.1"/>
</dbReference>
<dbReference type="NCBIfam" id="NF047832">
    <property type="entry name" value="caspase_w_EACC1"/>
    <property type="match status" value="1"/>
</dbReference>
<keyword evidence="2" id="KW-1133">Transmembrane helix</keyword>
<feature type="compositionally biased region" description="Pro residues" evidence="1">
    <location>
        <begin position="386"/>
        <end position="413"/>
    </location>
</feature>
<organism evidence="4 5">
    <name type="scientific">Actinomadura meridiana</name>
    <dbReference type="NCBI Taxonomy" id="559626"/>
    <lineage>
        <taxon>Bacteria</taxon>
        <taxon>Bacillati</taxon>
        <taxon>Actinomycetota</taxon>
        <taxon>Actinomycetes</taxon>
        <taxon>Streptosporangiales</taxon>
        <taxon>Thermomonosporaceae</taxon>
        <taxon>Actinomadura</taxon>
    </lineage>
</organism>
<dbReference type="Pfam" id="PF00656">
    <property type="entry name" value="Peptidase_C14"/>
    <property type="match status" value="1"/>
</dbReference>
<evidence type="ECO:0000313" key="5">
    <source>
        <dbReference type="Proteomes" id="UP001501710"/>
    </source>
</evidence>
<dbReference type="SUPFAM" id="SSF52129">
    <property type="entry name" value="Caspase-like"/>
    <property type="match status" value="1"/>
</dbReference>
<dbReference type="Proteomes" id="UP001501710">
    <property type="component" value="Unassembled WGS sequence"/>
</dbReference>
<comment type="caution">
    <text evidence="4">The sequence shown here is derived from an EMBL/GenBank/DDBJ whole genome shotgun (WGS) entry which is preliminary data.</text>
</comment>
<dbReference type="EMBL" id="BAABAS010000012">
    <property type="protein sequence ID" value="GAA4235252.1"/>
    <property type="molecule type" value="Genomic_DNA"/>
</dbReference>
<evidence type="ECO:0000256" key="2">
    <source>
        <dbReference type="SAM" id="Phobius"/>
    </source>
</evidence>
<keyword evidence="2" id="KW-0812">Transmembrane</keyword>
<feature type="compositionally biased region" description="Pro residues" evidence="1">
    <location>
        <begin position="363"/>
        <end position="372"/>
    </location>
</feature>
<sequence>MATGARRIGPGGVDGPKRRALLIAADQYEAADLSELRSPAHDVEALASALSEAQIGDFQVSRIFNKPAHEVNAAIEDLFCDRQPDDVLLLYVSCHGVKDDAGRLYFATTNTRINRLGSTAVASTFVGEQMARSMSRNIILLLDCCYSGAFVEGMVMRGDGGGGGGGGGVGITERLSGSGRAILSSSSALEYSFELDERHVTREISMEAAGRERRGRPSIFTAALVDGLTSGEADYNGDGRISVDELYDYAYSKVTAENPKQTPTKFSDVSGELIVAYSPRTARPPELPEEVASAASHPLHSVRLAAVDLLRDLALAGDEVGRLAYERLGMMLQDDSRSVTAKARLAMAEIERAGVGASRVETPAPPWQPPARSPSSFRPHPGGMVTPPPARPEVPPMPWPSPVPPVPFAPPRGEPQRQNAQWPPQPDEPLRGASVLAYFMPFFGSLLLLFSKNRNVKYHAVHCALIDAMVTVYLIFSIIPMGIYSTNRYGDEEVPAGDLAMNIWMVVLFALPLGLRGYCLIQLIRKGTARVVFAGSLARRVVRPHGRGR</sequence>
<gene>
    <name evidence="4" type="ORF">GCM10022254_42120</name>
</gene>
<feature type="transmembrane region" description="Helical" evidence="2">
    <location>
        <begin position="433"/>
        <end position="451"/>
    </location>
</feature>
<evidence type="ECO:0000256" key="1">
    <source>
        <dbReference type="SAM" id="MobiDB-lite"/>
    </source>
</evidence>
<dbReference type="InterPro" id="IPR029030">
    <property type="entry name" value="Caspase-like_dom_sf"/>
</dbReference>
<feature type="region of interest" description="Disordered" evidence="1">
    <location>
        <begin position="356"/>
        <end position="427"/>
    </location>
</feature>
<dbReference type="PROSITE" id="PS00018">
    <property type="entry name" value="EF_HAND_1"/>
    <property type="match status" value="1"/>
</dbReference>
<dbReference type="InterPro" id="IPR011600">
    <property type="entry name" value="Pept_C14_caspase"/>
</dbReference>
<protein>
    <recommendedName>
        <fullName evidence="3">Peptidase C14 caspase domain-containing protein</fullName>
    </recommendedName>
</protein>
<keyword evidence="2" id="KW-0472">Membrane</keyword>
<reference evidence="5" key="1">
    <citation type="journal article" date="2019" name="Int. J. Syst. Evol. Microbiol.">
        <title>The Global Catalogue of Microorganisms (GCM) 10K type strain sequencing project: providing services to taxonomists for standard genome sequencing and annotation.</title>
        <authorList>
            <consortium name="The Broad Institute Genomics Platform"/>
            <consortium name="The Broad Institute Genome Sequencing Center for Infectious Disease"/>
            <person name="Wu L."/>
            <person name="Ma J."/>
        </authorList>
    </citation>
    <scope>NUCLEOTIDE SEQUENCE [LARGE SCALE GENOMIC DNA]</scope>
    <source>
        <strain evidence="5">JCM 17440</strain>
    </source>
</reference>